<dbReference type="InterPro" id="IPR023198">
    <property type="entry name" value="PGP-like_dom2"/>
</dbReference>
<dbReference type="Gene3D" id="1.10.150.240">
    <property type="entry name" value="Putative phosphatase, domain 2"/>
    <property type="match status" value="1"/>
</dbReference>
<dbReference type="SFLD" id="SFLDG01129">
    <property type="entry name" value="C1.5:_HAD__Beta-PGM__Phosphata"/>
    <property type="match status" value="1"/>
</dbReference>
<evidence type="ECO:0000313" key="2">
    <source>
        <dbReference type="Proteomes" id="UP000070687"/>
    </source>
</evidence>
<gene>
    <name evidence="1" type="ORF">HMPREF3208_01008</name>
</gene>
<dbReference type="Proteomes" id="UP000070687">
    <property type="component" value="Unassembled WGS sequence"/>
</dbReference>
<dbReference type="PANTHER" id="PTHR43434">
    <property type="entry name" value="PHOSPHOGLYCOLATE PHOSPHATASE"/>
    <property type="match status" value="1"/>
</dbReference>
<dbReference type="SFLD" id="SFLDS00003">
    <property type="entry name" value="Haloacid_Dehalogenase"/>
    <property type="match status" value="1"/>
</dbReference>
<comment type="caution">
    <text evidence="1">The sequence shown here is derived from an EMBL/GenBank/DDBJ whole genome shotgun (WGS) entry which is preliminary data.</text>
</comment>
<reference evidence="1 2" key="1">
    <citation type="submission" date="2016-01" db="EMBL/GenBank/DDBJ databases">
        <authorList>
            <person name="Oliw E.H."/>
        </authorList>
    </citation>
    <scope>NUCLEOTIDE SEQUENCE [LARGE SCALE GENOMIC DNA]</scope>
    <source>
        <strain evidence="1 2">PSS_7772B</strain>
    </source>
</reference>
<dbReference type="EMBL" id="LRQB01000063">
    <property type="protein sequence ID" value="KXA19660.1"/>
    <property type="molecule type" value="Genomic_DNA"/>
</dbReference>
<dbReference type="InterPro" id="IPR036412">
    <property type="entry name" value="HAD-like_sf"/>
</dbReference>
<dbReference type="PANTHER" id="PTHR43434:SF20">
    <property type="entry name" value="5'-NUCLEOTIDASE"/>
    <property type="match status" value="1"/>
</dbReference>
<dbReference type="Gene3D" id="3.40.50.1000">
    <property type="entry name" value="HAD superfamily/HAD-like"/>
    <property type="match status" value="1"/>
</dbReference>
<dbReference type="PATRIC" id="fig|2702.100.peg.991"/>
<dbReference type="GO" id="GO:0016787">
    <property type="term" value="F:hydrolase activity"/>
    <property type="evidence" value="ECO:0007669"/>
    <property type="project" value="UniProtKB-KW"/>
</dbReference>
<keyword evidence="1" id="KW-0378">Hydrolase</keyword>
<dbReference type="AlphaFoldDB" id="A0A133NTQ3"/>
<accession>A0A133NTQ3</accession>
<dbReference type="InterPro" id="IPR050155">
    <property type="entry name" value="HAD-like_hydrolase_sf"/>
</dbReference>
<sequence>MSESSTYSSTSSRTHRIVLLDLDGTLTQSDAGIITCAKLALQELQQPIPDDAEMQRFIGPSILESFQRINVPENLQQQGLAIYRKYYSEIAAFDDPNIPGNKIPGCLLNRVYDGIPEQLIALRNAGFYLATASCKPEYQVKPICDYFGLTELIDGIYGASKDMTRITKAQVIRYVFDEIGYDPTQGDKALMVGDRWTDADGAKDCGLDCLGCAWGYAEPGELASHGAYRIIDNVTELSTAVHQYFA</sequence>
<name>A0A133NTQ3_GARVA</name>
<evidence type="ECO:0000313" key="1">
    <source>
        <dbReference type="EMBL" id="KXA19660.1"/>
    </source>
</evidence>
<dbReference type="GO" id="GO:0005829">
    <property type="term" value="C:cytosol"/>
    <property type="evidence" value="ECO:0007669"/>
    <property type="project" value="TreeGrafter"/>
</dbReference>
<dbReference type="OrthoDB" id="9776368at2"/>
<dbReference type="GO" id="GO:0004713">
    <property type="term" value="F:protein tyrosine kinase activity"/>
    <property type="evidence" value="ECO:0007669"/>
    <property type="project" value="TreeGrafter"/>
</dbReference>
<dbReference type="Pfam" id="PF13419">
    <property type="entry name" value="HAD_2"/>
    <property type="match status" value="1"/>
</dbReference>
<dbReference type="RefSeq" id="WP_016636623.1">
    <property type="nucleotide sequence ID" value="NZ_KQ956867.1"/>
</dbReference>
<dbReference type="InterPro" id="IPR023214">
    <property type="entry name" value="HAD_sf"/>
</dbReference>
<dbReference type="InterPro" id="IPR041492">
    <property type="entry name" value="HAD_2"/>
</dbReference>
<dbReference type="SUPFAM" id="SSF56784">
    <property type="entry name" value="HAD-like"/>
    <property type="match status" value="1"/>
</dbReference>
<organism evidence="1 2">
    <name type="scientific">Gardnerella vaginalis</name>
    <dbReference type="NCBI Taxonomy" id="2702"/>
    <lineage>
        <taxon>Bacteria</taxon>
        <taxon>Bacillati</taxon>
        <taxon>Actinomycetota</taxon>
        <taxon>Actinomycetes</taxon>
        <taxon>Bifidobacteriales</taxon>
        <taxon>Bifidobacteriaceae</taxon>
        <taxon>Gardnerella</taxon>
    </lineage>
</organism>
<protein>
    <submittedName>
        <fullName evidence="1">Haloacid dehalogenase-like hydrolase</fullName>
    </submittedName>
</protein>
<proteinExistence type="predicted"/>